<feature type="region of interest" description="Disordered" evidence="1">
    <location>
        <begin position="210"/>
        <end position="235"/>
    </location>
</feature>
<dbReference type="Proteomes" id="UP001151760">
    <property type="component" value="Unassembled WGS sequence"/>
</dbReference>
<gene>
    <name evidence="2" type="ORF">Tco_1044770</name>
</gene>
<organism evidence="2 3">
    <name type="scientific">Tanacetum coccineum</name>
    <dbReference type="NCBI Taxonomy" id="301880"/>
    <lineage>
        <taxon>Eukaryota</taxon>
        <taxon>Viridiplantae</taxon>
        <taxon>Streptophyta</taxon>
        <taxon>Embryophyta</taxon>
        <taxon>Tracheophyta</taxon>
        <taxon>Spermatophyta</taxon>
        <taxon>Magnoliopsida</taxon>
        <taxon>eudicotyledons</taxon>
        <taxon>Gunneridae</taxon>
        <taxon>Pentapetalae</taxon>
        <taxon>asterids</taxon>
        <taxon>campanulids</taxon>
        <taxon>Asterales</taxon>
        <taxon>Asteraceae</taxon>
        <taxon>Asteroideae</taxon>
        <taxon>Anthemideae</taxon>
        <taxon>Anthemidinae</taxon>
        <taxon>Tanacetum</taxon>
    </lineage>
</organism>
<keyword evidence="3" id="KW-1185">Reference proteome</keyword>
<name>A0ABQ5GRY7_9ASTR</name>
<evidence type="ECO:0000313" key="3">
    <source>
        <dbReference type="Proteomes" id="UP001151760"/>
    </source>
</evidence>
<feature type="region of interest" description="Disordered" evidence="1">
    <location>
        <begin position="1"/>
        <end position="120"/>
    </location>
</feature>
<reference evidence="2" key="1">
    <citation type="journal article" date="2022" name="Int. J. Mol. Sci.">
        <title>Draft Genome of Tanacetum Coccineum: Genomic Comparison of Closely Related Tanacetum-Family Plants.</title>
        <authorList>
            <person name="Yamashiro T."/>
            <person name="Shiraishi A."/>
            <person name="Nakayama K."/>
            <person name="Satake H."/>
        </authorList>
    </citation>
    <scope>NUCLEOTIDE SEQUENCE</scope>
</reference>
<evidence type="ECO:0000313" key="2">
    <source>
        <dbReference type="EMBL" id="GJT78045.1"/>
    </source>
</evidence>
<sequence length="263" mass="29855">MANLPPPNHVADLPEDDPEEQPELAPEPDHLNEFALHQNPQPEGNMNGWILEDDEEEEEEEDPEMEEEMEEENDDDDDAEVINPYEEADPLNLPPPDSDTESEDMAVAPTPDDHEQEAEADTVGTITRVFALGPIGRDVNTLHRQVKGLTQQMFDRANTEHSTLKRLSVMDKYLAEFNTDLRSKIKGQHALRRSHLHPFRHYRERPYVAPTAPVAHVDRTDPDDPSPCLTRRPRYDDPYVMVRDVAARDEGDDAATTSDPQPS</sequence>
<proteinExistence type="predicted"/>
<protein>
    <submittedName>
        <fullName evidence="2">Uncharacterized protein</fullName>
    </submittedName>
</protein>
<dbReference type="EMBL" id="BQNB010018767">
    <property type="protein sequence ID" value="GJT78045.1"/>
    <property type="molecule type" value="Genomic_DNA"/>
</dbReference>
<evidence type="ECO:0000256" key="1">
    <source>
        <dbReference type="SAM" id="MobiDB-lite"/>
    </source>
</evidence>
<comment type="caution">
    <text evidence="2">The sequence shown here is derived from an EMBL/GenBank/DDBJ whole genome shotgun (WGS) entry which is preliminary data.</text>
</comment>
<reference evidence="2" key="2">
    <citation type="submission" date="2022-01" db="EMBL/GenBank/DDBJ databases">
        <authorList>
            <person name="Yamashiro T."/>
            <person name="Shiraishi A."/>
            <person name="Satake H."/>
            <person name="Nakayama K."/>
        </authorList>
    </citation>
    <scope>NUCLEOTIDE SEQUENCE</scope>
</reference>
<feature type="compositionally biased region" description="Acidic residues" evidence="1">
    <location>
        <begin position="13"/>
        <end position="22"/>
    </location>
</feature>
<accession>A0ABQ5GRY7</accession>
<feature type="compositionally biased region" description="Acidic residues" evidence="1">
    <location>
        <begin position="51"/>
        <end position="80"/>
    </location>
</feature>